<name>A0A4Q9B6A1_9DEIN</name>
<dbReference type="EMBL" id="SIJL01000002">
    <property type="protein sequence ID" value="TBH21580.1"/>
    <property type="molecule type" value="Genomic_DNA"/>
</dbReference>
<keyword evidence="2" id="KW-1185">Reference proteome</keyword>
<comment type="caution">
    <text evidence="1">The sequence shown here is derived from an EMBL/GenBank/DDBJ whole genome shotgun (WGS) entry which is preliminary data.</text>
</comment>
<gene>
    <name evidence="1" type="ORF">ETP66_02935</name>
</gene>
<evidence type="ECO:0000313" key="1">
    <source>
        <dbReference type="EMBL" id="TBH21580.1"/>
    </source>
</evidence>
<reference evidence="1 2" key="1">
    <citation type="submission" date="2019-02" db="EMBL/GenBank/DDBJ databases">
        <title>Thermus sp. a novel from hot spring.</title>
        <authorList>
            <person name="Zhao Z."/>
        </authorList>
    </citation>
    <scope>NUCLEOTIDE SEQUENCE [LARGE SCALE GENOMIC DNA]</scope>
    <source>
        <strain evidence="1 2">CFH 72773T</strain>
    </source>
</reference>
<dbReference type="AlphaFoldDB" id="A0A4Q9B6A1"/>
<dbReference type="RefSeq" id="WP_130840449.1">
    <property type="nucleotide sequence ID" value="NZ_SIJL01000002.1"/>
</dbReference>
<protein>
    <submittedName>
        <fullName evidence="1">Uncharacterized protein</fullName>
    </submittedName>
</protein>
<proteinExistence type="predicted"/>
<organism evidence="1 2">
    <name type="scientific">Thermus thermamylovorans</name>
    <dbReference type="NCBI Taxonomy" id="2509362"/>
    <lineage>
        <taxon>Bacteria</taxon>
        <taxon>Thermotogati</taxon>
        <taxon>Deinococcota</taxon>
        <taxon>Deinococci</taxon>
        <taxon>Thermales</taxon>
        <taxon>Thermaceae</taxon>
        <taxon>Thermus</taxon>
    </lineage>
</organism>
<sequence length="233" mass="24653">MGRLILLLPLLFACAPLGGEAPLLPYPGGFAQGGLVTGRFQVALPGTPLLLDADGEALYAAYPFQLLVFREGRLESLPLPGVPRFLRAAPRPVVGLGEGVWAEGEVLPYPARDAALTGEGLLWVGAGGLYRDRDLLRPGAFRQVVAWGGGVVALGEEALFHPEGWRLPLPGAVRQAQASACGVVALLEGGRVYLVGLEGARPLAEAEAFAAWEEWVYLAPGPRTLSCREVAWP</sequence>
<accession>A0A4Q9B6A1</accession>
<dbReference type="OrthoDB" id="32036at2"/>
<evidence type="ECO:0000313" key="2">
    <source>
        <dbReference type="Proteomes" id="UP000292858"/>
    </source>
</evidence>
<dbReference type="Proteomes" id="UP000292858">
    <property type="component" value="Unassembled WGS sequence"/>
</dbReference>